<accession>A0ABD2XUJ0</accession>
<gene>
    <name evidence="1" type="ORF">ACH5RR_040878</name>
</gene>
<dbReference type="AlphaFoldDB" id="A0ABD2XUJ0"/>
<dbReference type="Proteomes" id="UP001630127">
    <property type="component" value="Unassembled WGS sequence"/>
</dbReference>
<comment type="caution">
    <text evidence="1">The sequence shown here is derived from an EMBL/GenBank/DDBJ whole genome shotgun (WGS) entry which is preliminary data.</text>
</comment>
<reference evidence="1 2" key="1">
    <citation type="submission" date="2024-11" db="EMBL/GenBank/DDBJ databases">
        <title>A near-complete genome assembly of Cinchona calisaya.</title>
        <authorList>
            <person name="Lian D.C."/>
            <person name="Zhao X.W."/>
            <person name="Wei L."/>
        </authorList>
    </citation>
    <scope>NUCLEOTIDE SEQUENCE [LARGE SCALE GENOMIC DNA]</scope>
    <source>
        <tissue evidence="1">Nenye</tissue>
    </source>
</reference>
<proteinExistence type="predicted"/>
<organism evidence="1 2">
    <name type="scientific">Cinchona calisaya</name>
    <dbReference type="NCBI Taxonomy" id="153742"/>
    <lineage>
        <taxon>Eukaryota</taxon>
        <taxon>Viridiplantae</taxon>
        <taxon>Streptophyta</taxon>
        <taxon>Embryophyta</taxon>
        <taxon>Tracheophyta</taxon>
        <taxon>Spermatophyta</taxon>
        <taxon>Magnoliopsida</taxon>
        <taxon>eudicotyledons</taxon>
        <taxon>Gunneridae</taxon>
        <taxon>Pentapetalae</taxon>
        <taxon>asterids</taxon>
        <taxon>lamiids</taxon>
        <taxon>Gentianales</taxon>
        <taxon>Rubiaceae</taxon>
        <taxon>Cinchonoideae</taxon>
        <taxon>Cinchoneae</taxon>
        <taxon>Cinchona</taxon>
    </lineage>
</organism>
<dbReference type="EMBL" id="JBJUIK010000017">
    <property type="protein sequence ID" value="KAL3498146.1"/>
    <property type="molecule type" value="Genomic_DNA"/>
</dbReference>
<protein>
    <submittedName>
        <fullName evidence="1">Uncharacterized protein</fullName>
    </submittedName>
</protein>
<evidence type="ECO:0000313" key="1">
    <source>
        <dbReference type="EMBL" id="KAL3498146.1"/>
    </source>
</evidence>
<sequence>MEKKQNASVYILYDQTNAIPTIIYLPVQAQGRRTITAQALRKMKKATSSLREGEAVVHFKDVSGTSLCTVNETSNDQVFLDHSLYGNSLANMALTPTTINSNDLDTINDNYEVDEVVDLGKASYIVVSPLNEKGVNDLDKGPRPRDLHRNLFMGRPLFGDPSAFKGHAIPLYDSTPK</sequence>
<name>A0ABD2XUJ0_9GENT</name>
<evidence type="ECO:0000313" key="2">
    <source>
        <dbReference type="Proteomes" id="UP001630127"/>
    </source>
</evidence>
<keyword evidence="2" id="KW-1185">Reference proteome</keyword>